<dbReference type="Proteomes" id="UP000639772">
    <property type="component" value="Unassembled WGS sequence"/>
</dbReference>
<comment type="caution">
    <text evidence="1">The sequence shown here is derived from an EMBL/GenBank/DDBJ whole genome shotgun (WGS) entry which is preliminary data.</text>
</comment>
<name>A0A835PMB5_VANPL</name>
<evidence type="ECO:0000313" key="1">
    <source>
        <dbReference type="EMBL" id="KAG0454142.1"/>
    </source>
</evidence>
<proteinExistence type="predicted"/>
<gene>
    <name evidence="1" type="ORF">HPP92_025446</name>
</gene>
<sequence>MDKGNGKEQQGDTQQELAQTLVSLLRSIGGTQSARAVELELGILETSRGREREAFQDLHPDSQGGEVVPVFPEEGVLVMPDSVGSDLMNLVPVGLVLVLVRPVDVGVVVDGMWELI</sequence>
<accession>A0A835PMB5</accession>
<evidence type="ECO:0000313" key="2">
    <source>
        <dbReference type="Proteomes" id="UP000639772"/>
    </source>
</evidence>
<dbReference type="EMBL" id="JADCNM010000014">
    <property type="protein sequence ID" value="KAG0454142.1"/>
    <property type="molecule type" value="Genomic_DNA"/>
</dbReference>
<dbReference type="AlphaFoldDB" id="A0A835PMB5"/>
<reference evidence="1 2" key="1">
    <citation type="journal article" date="2020" name="Nat. Food">
        <title>A phased Vanilla planifolia genome enables genetic improvement of flavour and production.</title>
        <authorList>
            <person name="Hasing T."/>
            <person name="Tang H."/>
            <person name="Brym M."/>
            <person name="Khazi F."/>
            <person name="Huang T."/>
            <person name="Chambers A.H."/>
        </authorList>
    </citation>
    <scope>NUCLEOTIDE SEQUENCE [LARGE SCALE GENOMIC DNA]</scope>
    <source>
        <tissue evidence="1">Leaf</tissue>
    </source>
</reference>
<protein>
    <submittedName>
        <fullName evidence="1">Uncharacterized protein</fullName>
    </submittedName>
</protein>
<organism evidence="1 2">
    <name type="scientific">Vanilla planifolia</name>
    <name type="common">Vanilla</name>
    <dbReference type="NCBI Taxonomy" id="51239"/>
    <lineage>
        <taxon>Eukaryota</taxon>
        <taxon>Viridiplantae</taxon>
        <taxon>Streptophyta</taxon>
        <taxon>Embryophyta</taxon>
        <taxon>Tracheophyta</taxon>
        <taxon>Spermatophyta</taxon>
        <taxon>Magnoliopsida</taxon>
        <taxon>Liliopsida</taxon>
        <taxon>Asparagales</taxon>
        <taxon>Orchidaceae</taxon>
        <taxon>Vanilloideae</taxon>
        <taxon>Vanilleae</taxon>
        <taxon>Vanilla</taxon>
    </lineage>
</organism>